<dbReference type="PANTHER" id="PTHR12277">
    <property type="entry name" value="ALPHA/BETA HYDROLASE DOMAIN-CONTAINING PROTEIN"/>
    <property type="match status" value="1"/>
</dbReference>
<keyword evidence="2" id="KW-0378">Hydrolase</keyword>
<gene>
    <name evidence="2" type="ORF">BN7_3000</name>
</gene>
<feature type="domain" description="Serine aminopeptidase S33" evidence="1">
    <location>
        <begin position="93"/>
        <end position="213"/>
    </location>
</feature>
<name>K0KEA3_WICCF</name>
<dbReference type="InterPro" id="IPR022742">
    <property type="entry name" value="Hydrolase_4"/>
</dbReference>
<comment type="caution">
    <text evidence="2">The sequence shown here is derived from an EMBL/GenBank/DDBJ whole genome shotgun (WGS) entry which is preliminary data.</text>
</comment>
<keyword evidence="3" id="KW-1185">Reference proteome</keyword>
<dbReference type="SUPFAM" id="SSF53474">
    <property type="entry name" value="alpha/beta-Hydrolases"/>
    <property type="match status" value="1"/>
</dbReference>
<dbReference type="HOGENOM" id="CLU_029375_2_0_1"/>
<dbReference type="EMBL" id="CAIF01000080">
    <property type="protein sequence ID" value="CCH43450.1"/>
    <property type="molecule type" value="Genomic_DNA"/>
</dbReference>
<dbReference type="InterPro" id="IPR029058">
    <property type="entry name" value="AB_hydrolase_fold"/>
</dbReference>
<protein>
    <submittedName>
        <fullName evidence="2">Abhydrolase domain-containing protein 13</fullName>
        <ecNumber evidence="2">3.-.-.-</ecNumber>
    </submittedName>
</protein>
<sequence>MDYLKMFLATTASLTTASALLLYKYQQKLIYPNHLVADGAGVPHDTPDLYDLEYEDLIIETIDHIKIHGFLCLQPKSRLNLQNETVLILNPNAGNIGLALPTVKNFHNSGYNVLIYDYRGYGTSTGEPSEIGLKIDADTILKFIENHEILKDSEVTLYGRSLGGAVAIYLASKNHPLINKVILENTFLSIRKTIPHVFPFLKHVSWLCHQLWDSETLITKVQSNVKFLFLSAELDEIVPPSHMKKLYELVEEYDYKKFILFEGAHHNDTPLYPGYWDIVSDFLDL</sequence>
<dbReference type="Proteomes" id="UP000009328">
    <property type="component" value="Unassembled WGS sequence"/>
</dbReference>
<dbReference type="GO" id="GO:0008474">
    <property type="term" value="F:palmitoyl-(protein) hydrolase activity"/>
    <property type="evidence" value="ECO:0007669"/>
    <property type="project" value="TreeGrafter"/>
</dbReference>
<reference evidence="2 3" key="1">
    <citation type="journal article" date="2012" name="Eukaryot. Cell">
        <title>Draft genome sequence of Wickerhamomyces ciferrii NRRL Y-1031 F-60-10.</title>
        <authorList>
            <person name="Schneider J."/>
            <person name="Andrea H."/>
            <person name="Blom J."/>
            <person name="Jaenicke S."/>
            <person name="Ruckert C."/>
            <person name="Schorsch C."/>
            <person name="Szczepanowski R."/>
            <person name="Farwick M."/>
            <person name="Goesmann A."/>
            <person name="Puhler A."/>
            <person name="Schaffer S."/>
            <person name="Tauch A."/>
            <person name="Kohler T."/>
            <person name="Brinkrolf K."/>
        </authorList>
    </citation>
    <scope>NUCLEOTIDE SEQUENCE [LARGE SCALE GENOMIC DNA]</scope>
    <source>
        <strain evidence="3">ATCC 14091 / BCRC 22168 / CBS 111 / JCM 3599 / NBRC 0793 / NRRL Y-1031 F-60-10</strain>
    </source>
</reference>
<dbReference type="PANTHER" id="PTHR12277:SF81">
    <property type="entry name" value="PROTEIN ABHD13"/>
    <property type="match status" value="1"/>
</dbReference>
<proteinExistence type="predicted"/>
<dbReference type="GO" id="GO:0016020">
    <property type="term" value="C:membrane"/>
    <property type="evidence" value="ECO:0007669"/>
    <property type="project" value="TreeGrafter"/>
</dbReference>
<organism evidence="2 3">
    <name type="scientific">Wickerhamomyces ciferrii (strain ATCC 14091 / BCRC 22168 / CBS 111 / JCM 3599 / NBRC 0793 / NRRL Y-1031 F-60-10)</name>
    <name type="common">Yeast</name>
    <name type="synonym">Pichia ciferrii</name>
    <dbReference type="NCBI Taxonomy" id="1206466"/>
    <lineage>
        <taxon>Eukaryota</taxon>
        <taxon>Fungi</taxon>
        <taxon>Dikarya</taxon>
        <taxon>Ascomycota</taxon>
        <taxon>Saccharomycotina</taxon>
        <taxon>Saccharomycetes</taxon>
        <taxon>Phaffomycetales</taxon>
        <taxon>Wickerhamomycetaceae</taxon>
        <taxon>Wickerhamomyces</taxon>
    </lineage>
</organism>
<evidence type="ECO:0000313" key="3">
    <source>
        <dbReference type="Proteomes" id="UP000009328"/>
    </source>
</evidence>
<dbReference type="STRING" id="1206466.K0KEA3"/>
<dbReference type="AlphaFoldDB" id="K0KEA3"/>
<evidence type="ECO:0000259" key="1">
    <source>
        <dbReference type="Pfam" id="PF12146"/>
    </source>
</evidence>
<dbReference type="Gene3D" id="3.40.50.1820">
    <property type="entry name" value="alpha/beta hydrolase"/>
    <property type="match status" value="1"/>
</dbReference>
<dbReference type="FunCoup" id="K0KEA3">
    <property type="interactions" value="644"/>
</dbReference>
<dbReference type="InParanoid" id="K0KEA3"/>
<dbReference type="EC" id="3.-.-.-" evidence="2"/>
<evidence type="ECO:0000313" key="2">
    <source>
        <dbReference type="EMBL" id="CCH43450.1"/>
    </source>
</evidence>
<accession>K0KEA3</accession>
<dbReference type="Pfam" id="PF12146">
    <property type="entry name" value="Hydrolase_4"/>
    <property type="match status" value="1"/>
</dbReference>
<dbReference type="eggNOG" id="KOG4391">
    <property type="taxonomic scope" value="Eukaryota"/>
</dbReference>